<sequence>PEPPGDGGILPGRRDDPGGSAGIFPEPEQDAVIQVAAVVQRQGEREPFVRVVFTLGSCAPI</sequence>
<feature type="non-terminal residue" evidence="3">
    <location>
        <position position="61"/>
    </location>
</feature>
<evidence type="ECO:0000256" key="1">
    <source>
        <dbReference type="SAM" id="MobiDB-lite"/>
    </source>
</evidence>
<dbReference type="InterPro" id="IPR006133">
    <property type="entry name" value="DNA-dir_DNA_pol_B_exonuc"/>
</dbReference>
<dbReference type="AlphaFoldDB" id="A0A7K4K5C2"/>
<evidence type="ECO:0000259" key="2">
    <source>
        <dbReference type="Pfam" id="PF03104"/>
    </source>
</evidence>
<dbReference type="Pfam" id="PF03104">
    <property type="entry name" value="DNA_pol_B_exo1"/>
    <property type="match status" value="1"/>
</dbReference>
<reference evidence="3 4" key="1">
    <citation type="submission" date="2019-09" db="EMBL/GenBank/DDBJ databases">
        <title>Bird 10,000 Genomes (B10K) Project - Family phase.</title>
        <authorList>
            <person name="Zhang G."/>
        </authorList>
    </citation>
    <scope>NUCLEOTIDE SEQUENCE [LARGE SCALE GENOMIC DNA]</scope>
    <source>
        <strain evidence="3">B10K-MSB-42743</strain>
        <tissue evidence="3">Heart</tissue>
    </source>
</reference>
<feature type="domain" description="DNA-directed DNA polymerase family B exonuclease" evidence="2">
    <location>
        <begin position="22"/>
        <end position="59"/>
    </location>
</feature>
<organism evidence="3 4">
    <name type="scientific">Crypturellus soui</name>
    <dbReference type="NCBI Taxonomy" id="458187"/>
    <lineage>
        <taxon>Eukaryota</taxon>
        <taxon>Metazoa</taxon>
        <taxon>Chordata</taxon>
        <taxon>Craniata</taxon>
        <taxon>Vertebrata</taxon>
        <taxon>Euteleostomi</taxon>
        <taxon>Archelosauria</taxon>
        <taxon>Archosauria</taxon>
        <taxon>Dinosauria</taxon>
        <taxon>Saurischia</taxon>
        <taxon>Theropoda</taxon>
        <taxon>Coelurosauria</taxon>
        <taxon>Aves</taxon>
        <taxon>Palaeognathae</taxon>
        <taxon>Tinamiformes</taxon>
        <taxon>Tinamidae</taxon>
        <taxon>Crypturellus</taxon>
    </lineage>
</organism>
<feature type="non-terminal residue" evidence="3">
    <location>
        <position position="1"/>
    </location>
</feature>
<comment type="caution">
    <text evidence="3">The sequence shown here is derived from an EMBL/GenBank/DDBJ whole genome shotgun (WGS) entry which is preliminary data.</text>
</comment>
<dbReference type="EMBL" id="VWPX01005189">
    <property type="protein sequence ID" value="NWI11469.1"/>
    <property type="molecule type" value="Genomic_DNA"/>
</dbReference>
<keyword evidence="4" id="KW-1185">Reference proteome</keyword>
<name>A0A7K4K5C2_9AVES</name>
<feature type="compositionally biased region" description="Gly residues" evidence="1">
    <location>
        <begin position="1"/>
        <end position="10"/>
    </location>
</feature>
<dbReference type="GO" id="GO:0003676">
    <property type="term" value="F:nucleic acid binding"/>
    <property type="evidence" value="ECO:0007669"/>
    <property type="project" value="InterPro"/>
</dbReference>
<dbReference type="Gene3D" id="3.30.420.10">
    <property type="entry name" value="Ribonuclease H-like superfamily/Ribonuclease H"/>
    <property type="match status" value="1"/>
</dbReference>
<evidence type="ECO:0000313" key="3">
    <source>
        <dbReference type="EMBL" id="NWI11469.1"/>
    </source>
</evidence>
<evidence type="ECO:0000313" key="4">
    <source>
        <dbReference type="Proteomes" id="UP000545332"/>
    </source>
</evidence>
<dbReference type="Proteomes" id="UP000545332">
    <property type="component" value="Unassembled WGS sequence"/>
</dbReference>
<feature type="region of interest" description="Disordered" evidence="1">
    <location>
        <begin position="1"/>
        <end position="27"/>
    </location>
</feature>
<dbReference type="InterPro" id="IPR036397">
    <property type="entry name" value="RNaseH_sf"/>
</dbReference>
<accession>A0A7K4K5C2</accession>
<protein>
    <submittedName>
        <fullName evidence="3">DPOD1 polymerase</fullName>
    </submittedName>
</protein>
<proteinExistence type="predicted"/>
<gene>
    <name evidence="3" type="ORF">CRYSOU_R15144</name>
</gene>